<name>A0A815Q7J6_9BILA</name>
<proteinExistence type="predicted"/>
<gene>
    <name evidence="1" type="ORF">RFH988_LOCUS37098</name>
</gene>
<sequence>MAHNQSYNENTVHERVDLSNNITLNTNFISEQQQQPEFWLPIPLNFEGSQLCQIYPSKNLTTHQRTFQPITSLLNDSDEFYPLLANVP</sequence>
<comment type="caution">
    <text evidence="1">The sequence shown here is derived from an EMBL/GenBank/DDBJ whole genome shotgun (WGS) entry which is preliminary data.</text>
</comment>
<dbReference type="EMBL" id="CAJNOO010006977">
    <property type="protein sequence ID" value="CAF1459610.1"/>
    <property type="molecule type" value="Genomic_DNA"/>
</dbReference>
<protein>
    <submittedName>
        <fullName evidence="1">Uncharacterized protein</fullName>
    </submittedName>
</protein>
<evidence type="ECO:0000313" key="1">
    <source>
        <dbReference type="EMBL" id="CAF1459610.1"/>
    </source>
</evidence>
<accession>A0A815Q7J6</accession>
<reference evidence="1" key="1">
    <citation type="submission" date="2021-02" db="EMBL/GenBank/DDBJ databases">
        <authorList>
            <person name="Nowell W R."/>
        </authorList>
    </citation>
    <scope>NUCLEOTIDE SEQUENCE</scope>
</reference>
<evidence type="ECO:0000313" key="2">
    <source>
        <dbReference type="Proteomes" id="UP000663882"/>
    </source>
</evidence>
<feature type="non-terminal residue" evidence="1">
    <location>
        <position position="88"/>
    </location>
</feature>
<organism evidence="1 2">
    <name type="scientific">Rotaria sordida</name>
    <dbReference type="NCBI Taxonomy" id="392033"/>
    <lineage>
        <taxon>Eukaryota</taxon>
        <taxon>Metazoa</taxon>
        <taxon>Spiralia</taxon>
        <taxon>Gnathifera</taxon>
        <taxon>Rotifera</taxon>
        <taxon>Eurotatoria</taxon>
        <taxon>Bdelloidea</taxon>
        <taxon>Philodinida</taxon>
        <taxon>Philodinidae</taxon>
        <taxon>Rotaria</taxon>
    </lineage>
</organism>
<dbReference type="AlphaFoldDB" id="A0A815Q7J6"/>
<dbReference type="Proteomes" id="UP000663882">
    <property type="component" value="Unassembled WGS sequence"/>
</dbReference>